<dbReference type="AlphaFoldDB" id="A0A3B0Z7H9"/>
<keyword evidence="1" id="KW-0812">Transmembrane</keyword>
<gene>
    <name evidence="2" type="ORF">MNBD_GAMMA17-796</name>
</gene>
<feature type="transmembrane region" description="Helical" evidence="1">
    <location>
        <begin position="31"/>
        <end position="54"/>
    </location>
</feature>
<keyword evidence="1" id="KW-0472">Membrane</keyword>
<feature type="transmembrane region" description="Helical" evidence="1">
    <location>
        <begin position="95"/>
        <end position="120"/>
    </location>
</feature>
<feature type="transmembrane region" description="Helical" evidence="1">
    <location>
        <begin position="6"/>
        <end position="24"/>
    </location>
</feature>
<dbReference type="EMBL" id="UOFQ01000131">
    <property type="protein sequence ID" value="VAW89395.1"/>
    <property type="molecule type" value="Genomic_DNA"/>
</dbReference>
<feature type="transmembrane region" description="Helical" evidence="1">
    <location>
        <begin position="60"/>
        <end position="83"/>
    </location>
</feature>
<reference evidence="2" key="1">
    <citation type="submission" date="2018-06" db="EMBL/GenBank/DDBJ databases">
        <authorList>
            <person name="Zhirakovskaya E."/>
        </authorList>
    </citation>
    <scope>NUCLEOTIDE SEQUENCE</scope>
</reference>
<organism evidence="2">
    <name type="scientific">hydrothermal vent metagenome</name>
    <dbReference type="NCBI Taxonomy" id="652676"/>
    <lineage>
        <taxon>unclassified sequences</taxon>
        <taxon>metagenomes</taxon>
        <taxon>ecological metagenomes</taxon>
    </lineage>
</organism>
<evidence type="ECO:0000256" key="1">
    <source>
        <dbReference type="SAM" id="Phobius"/>
    </source>
</evidence>
<evidence type="ECO:0000313" key="2">
    <source>
        <dbReference type="EMBL" id="VAW89395.1"/>
    </source>
</evidence>
<keyword evidence="1" id="KW-1133">Transmembrane helix</keyword>
<accession>A0A3B0Z7H9</accession>
<name>A0A3B0Z7H9_9ZZZZ</name>
<protein>
    <submittedName>
        <fullName evidence="2">Uncharacterized protein</fullName>
    </submittedName>
</protein>
<sequence length="123" mass="13628">MIWVQIITFSVAAGVVLFLINNMDSVKSRKFYYLIFAVIFSVLITTAVGLQARIDTSNIVFGYIIPSIIFSIIICAEAILISIGIKKYANVTNIFLYLPIFLLVSGGIYLITMTIIVSFYPGS</sequence>
<proteinExistence type="predicted"/>